<dbReference type="Pfam" id="PF01381">
    <property type="entry name" value="HTH_3"/>
    <property type="match status" value="1"/>
</dbReference>
<accession>C0ESU6</accession>
<dbReference type="InterPro" id="IPR050807">
    <property type="entry name" value="TransReg_Diox_bact_type"/>
</dbReference>
<sequence>MKISSIELQLDLRILYLSIIHQYTNFRPNYRSEGGAMMDLKAVGQRIKAAREAKNLTQEELAALVNLSTTHVSVIERGLKVTKLDTFVAIANALDVSADALLIDVVTHSVTGVTNELSDMIEKLPKDEQKRILNAVRALVD</sequence>
<comment type="caution">
    <text evidence="4">The sequence shown here is derived from an EMBL/GenBank/DDBJ whole genome shotgun (WGS) entry which is preliminary data.</text>
</comment>
<keyword evidence="2" id="KW-0175">Coiled coil</keyword>
<dbReference type="SMART" id="SM00530">
    <property type="entry name" value="HTH_XRE"/>
    <property type="match status" value="1"/>
</dbReference>
<reference evidence="4 5" key="2">
    <citation type="submission" date="2009-02" db="EMBL/GenBank/DDBJ databases">
        <title>Draft genome sequence of Eubacterium hallii (DSM 3353).</title>
        <authorList>
            <person name="Sudarsanam P."/>
            <person name="Ley R."/>
            <person name="Guruge J."/>
            <person name="Turnbaugh P.J."/>
            <person name="Mahowald M."/>
            <person name="Liep D."/>
            <person name="Gordon J."/>
        </authorList>
    </citation>
    <scope>NUCLEOTIDE SEQUENCE [LARGE SCALE GENOMIC DNA]</scope>
    <source>
        <strain evidence="4 5">DSM 3353</strain>
    </source>
</reference>
<feature type="domain" description="HTH cro/C1-type" evidence="3">
    <location>
        <begin position="47"/>
        <end position="101"/>
    </location>
</feature>
<dbReference type="AlphaFoldDB" id="C0ESU6"/>
<dbReference type="SUPFAM" id="SSF47413">
    <property type="entry name" value="lambda repressor-like DNA-binding domains"/>
    <property type="match status" value="1"/>
</dbReference>
<dbReference type="PANTHER" id="PTHR46797">
    <property type="entry name" value="HTH-TYPE TRANSCRIPTIONAL REGULATOR"/>
    <property type="match status" value="1"/>
</dbReference>
<gene>
    <name evidence="4" type="ORF">EUBHAL_00469</name>
</gene>
<feature type="coiled-coil region" evidence="2">
    <location>
        <begin position="40"/>
        <end position="67"/>
    </location>
</feature>
<dbReference type="CDD" id="cd00093">
    <property type="entry name" value="HTH_XRE"/>
    <property type="match status" value="1"/>
</dbReference>
<evidence type="ECO:0000256" key="1">
    <source>
        <dbReference type="ARBA" id="ARBA00023125"/>
    </source>
</evidence>
<dbReference type="GO" id="GO:0005829">
    <property type="term" value="C:cytosol"/>
    <property type="evidence" value="ECO:0007669"/>
    <property type="project" value="TreeGrafter"/>
</dbReference>
<name>C0ESU6_9FIRM</name>
<organism evidence="4 5">
    <name type="scientific">Anaerobutyricum hallii DSM 3353</name>
    <dbReference type="NCBI Taxonomy" id="411469"/>
    <lineage>
        <taxon>Bacteria</taxon>
        <taxon>Bacillati</taxon>
        <taxon>Bacillota</taxon>
        <taxon>Clostridia</taxon>
        <taxon>Lachnospirales</taxon>
        <taxon>Lachnospiraceae</taxon>
        <taxon>Anaerobutyricum</taxon>
    </lineage>
</organism>
<proteinExistence type="predicted"/>
<dbReference type="InterPro" id="IPR010982">
    <property type="entry name" value="Lambda_DNA-bd_dom_sf"/>
</dbReference>
<keyword evidence="1 4" id="KW-0238">DNA-binding</keyword>
<reference evidence="4 5" key="1">
    <citation type="submission" date="2009-01" db="EMBL/GenBank/DDBJ databases">
        <authorList>
            <person name="Fulton L."/>
            <person name="Clifton S."/>
            <person name="Fulton B."/>
            <person name="Xu J."/>
            <person name="Minx P."/>
            <person name="Pepin K.H."/>
            <person name="Johnson M."/>
            <person name="Bhonagiri V."/>
            <person name="Nash W.E."/>
            <person name="Mardis E.R."/>
            <person name="Wilson R.K."/>
        </authorList>
    </citation>
    <scope>NUCLEOTIDE SEQUENCE [LARGE SCALE GENOMIC DNA]</scope>
    <source>
        <strain evidence="4 5">DSM 3353</strain>
    </source>
</reference>
<dbReference type="GO" id="GO:0003677">
    <property type="term" value="F:DNA binding"/>
    <property type="evidence" value="ECO:0007669"/>
    <property type="project" value="UniProtKB-KW"/>
</dbReference>
<dbReference type="Gene3D" id="1.10.260.40">
    <property type="entry name" value="lambda repressor-like DNA-binding domains"/>
    <property type="match status" value="1"/>
</dbReference>
<dbReference type="Proteomes" id="UP000003174">
    <property type="component" value="Unassembled WGS sequence"/>
</dbReference>
<dbReference type="PROSITE" id="PS50943">
    <property type="entry name" value="HTH_CROC1"/>
    <property type="match status" value="1"/>
</dbReference>
<protein>
    <submittedName>
        <fullName evidence="4">DNA-binding helix-turn-helix protein</fullName>
    </submittedName>
</protein>
<evidence type="ECO:0000256" key="2">
    <source>
        <dbReference type="SAM" id="Coils"/>
    </source>
</evidence>
<evidence type="ECO:0000259" key="3">
    <source>
        <dbReference type="PROSITE" id="PS50943"/>
    </source>
</evidence>
<evidence type="ECO:0000313" key="5">
    <source>
        <dbReference type="Proteomes" id="UP000003174"/>
    </source>
</evidence>
<dbReference type="PANTHER" id="PTHR46797:SF24">
    <property type="entry name" value="DNA-BINDING PHAGE PROTEIN"/>
    <property type="match status" value="1"/>
</dbReference>
<dbReference type="GO" id="GO:0003700">
    <property type="term" value="F:DNA-binding transcription factor activity"/>
    <property type="evidence" value="ECO:0007669"/>
    <property type="project" value="TreeGrafter"/>
</dbReference>
<dbReference type="EMBL" id="ACEP01000029">
    <property type="protein sequence ID" value="EEG37688.1"/>
    <property type="molecule type" value="Genomic_DNA"/>
</dbReference>
<dbReference type="eggNOG" id="COG1476">
    <property type="taxonomic scope" value="Bacteria"/>
</dbReference>
<evidence type="ECO:0000313" key="4">
    <source>
        <dbReference type="EMBL" id="EEG37688.1"/>
    </source>
</evidence>
<dbReference type="InterPro" id="IPR001387">
    <property type="entry name" value="Cro/C1-type_HTH"/>
</dbReference>